<evidence type="ECO:0008006" key="3">
    <source>
        <dbReference type="Google" id="ProtNLM"/>
    </source>
</evidence>
<comment type="caution">
    <text evidence="1">The sequence shown here is derived from an EMBL/GenBank/DDBJ whole genome shotgun (WGS) entry which is preliminary data.</text>
</comment>
<dbReference type="AlphaFoldDB" id="A0A3L6PJB1"/>
<name>A0A3L6PJB1_PANMI</name>
<dbReference type="Proteomes" id="UP000275267">
    <property type="component" value="Unassembled WGS sequence"/>
</dbReference>
<evidence type="ECO:0000313" key="1">
    <source>
        <dbReference type="EMBL" id="RLM58222.1"/>
    </source>
</evidence>
<keyword evidence="2" id="KW-1185">Reference proteome</keyword>
<dbReference type="InterPro" id="IPR053197">
    <property type="entry name" value="F-box_SCFL_complex_component"/>
</dbReference>
<proteinExistence type="predicted"/>
<dbReference type="PANTHER" id="PTHR34223">
    <property type="entry name" value="OS11G0201299 PROTEIN"/>
    <property type="match status" value="1"/>
</dbReference>
<sequence length="296" mass="32876">MCNAQVLRLKVHGETPAFLRLEDPALASRHLTDIELRGLVFNNEFLDFSRCPALQHLKIKDSSFMHAERISSLSLKRLNIIRAMFNESSRTRIHAPNLASLELLVTVGRILILESMPLLVLADVAIAASCDCCSRSNNGDCGNENCTGCIPNDTSSVLLHGMSQAKSLEFGAGTEMFIFRRDLKCCPTFCRLKTLKLTEHYVHALSCILKHSPVLESLKLYLLVFNKGLKVNVKMSGRFNPTELPSTISPHLKSVKVQCGTVDRRVLKVLEFLSKLNISFSFNGKKRKAGGITSTT</sequence>
<reference evidence="2" key="1">
    <citation type="journal article" date="2019" name="Nat. Commun.">
        <title>The genome of broomcorn millet.</title>
        <authorList>
            <person name="Zou C."/>
            <person name="Miki D."/>
            <person name="Li D."/>
            <person name="Tang Q."/>
            <person name="Xiao L."/>
            <person name="Rajput S."/>
            <person name="Deng P."/>
            <person name="Jia W."/>
            <person name="Huang R."/>
            <person name="Zhang M."/>
            <person name="Sun Y."/>
            <person name="Hu J."/>
            <person name="Fu X."/>
            <person name="Schnable P.S."/>
            <person name="Li F."/>
            <person name="Zhang H."/>
            <person name="Feng B."/>
            <person name="Zhu X."/>
            <person name="Liu R."/>
            <person name="Schnable J.C."/>
            <person name="Zhu J.-K."/>
            <person name="Zhang H."/>
        </authorList>
    </citation>
    <scope>NUCLEOTIDE SEQUENCE [LARGE SCALE GENOMIC DNA]</scope>
</reference>
<dbReference type="OrthoDB" id="690775at2759"/>
<organism evidence="1 2">
    <name type="scientific">Panicum miliaceum</name>
    <name type="common">Proso millet</name>
    <name type="synonym">Broomcorn millet</name>
    <dbReference type="NCBI Taxonomy" id="4540"/>
    <lineage>
        <taxon>Eukaryota</taxon>
        <taxon>Viridiplantae</taxon>
        <taxon>Streptophyta</taxon>
        <taxon>Embryophyta</taxon>
        <taxon>Tracheophyta</taxon>
        <taxon>Spermatophyta</taxon>
        <taxon>Magnoliopsida</taxon>
        <taxon>Liliopsida</taxon>
        <taxon>Poales</taxon>
        <taxon>Poaceae</taxon>
        <taxon>PACMAD clade</taxon>
        <taxon>Panicoideae</taxon>
        <taxon>Panicodae</taxon>
        <taxon>Paniceae</taxon>
        <taxon>Panicinae</taxon>
        <taxon>Panicum</taxon>
        <taxon>Panicum sect. Panicum</taxon>
    </lineage>
</organism>
<protein>
    <recommendedName>
        <fullName evidence="3">FBD domain-containing protein</fullName>
    </recommendedName>
</protein>
<dbReference type="PANTHER" id="PTHR34223:SF115">
    <property type="entry name" value="F-BOX DOMAIN-CONTAINING PROTEIN"/>
    <property type="match status" value="1"/>
</dbReference>
<dbReference type="EMBL" id="PQIB02000017">
    <property type="protein sequence ID" value="RLM58222.1"/>
    <property type="molecule type" value="Genomic_DNA"/>
</dbReference>
<accession>A0A3L6PJB1</accession>
<evidence type="ECO:0000313" key="2">
    <source>
        <dbReference type="Proteomes" id="UP000275267"/>
    </source>
</evidence>
<dbReference type="STRING" id="4540.A0A3L6PJB1"/>
<gene>
    <name evidence="1" type="ORF">C2845_PM18G02980</name>
</gene>